<dbReference type="EMBL" id="QGML01001844">
    <property type="protein sequence ID" value="TVY88250.1"/>
    <property type="molecule type" value="Genomic_DNA"/>
</dbReference>
<keyword evidence="1 5" id="KW-0489">Methyltransferase</keyword>
<dbReference type="CDD" id="cd02440">
    <property type="entry name" value="AdoMet_MTases"/>
    <property type="match status" value="1"/>
</dbReference>
<dbReference type="InterPro" id="IPR025714">
    <property type="entry name" value="Methyltranfer_dom"/>
</dbReference>
<proteinExistence type="predicted"/>
<evidence type="ECO:0000313" key="6">
    <source>
        <dbReference type="Proteomes" id="UP000315522"/>
    </source>
</evidence>
<dbReference type="GO" id="GO:0032259">
    <property type="term" value="P:methylation"/>
    <property type="evidence" value="ECO:0007669"/>
    <property type="project" value="UniProtKB-KW"/>
</dbReference>
<evidence type="ECO:0000256" key="2">
    <source>
        <dbReference type="ARBA" id="ARBA00022679"/>
    </source>
</evidence>
<dbReference type="Pfam" id="PF13847">
    <property type="entry name" value="Methyltransf_31"/>
    <property type="match status" value="1"/>
</dbReference>
<evidence type="ECO:0000256" key="1">
    <source>
        <dbReference type="ARBA" id="ARBA00022603"/>
    </source>
</evidence>
<dbReference type="AlphaFoldDB" id="A0A559M5L4"/>
<dbReference type="Gene3D" id="3.40.50.150">
    <property type="entry name" value="Vaccinia Virus protein VP39"/>
    <property type="match status" value="1"/>
</dbReference>
<reference evidence="5 6" key="1">
    <citation type="submission" date="2018-05" db="EMBL/GenBank/DDBJ databases">
        <title>Genome sequencing and assembly of the regulated plant pathogen Lachnellula willkommii and related sister species for the development of diagnostic species identification markers.</title>
        <authorList>
            <person name="Giroux E."/>
            <person name="Bilodeau G."/>
        </authorList>
    </citation>
    <scope>NUCLEOTIDE SEQUENCE [LARGE SCALE GENOMIC DNA]</scope>
    <source>
        <strain evidence="5 6">CBS 172.35</strain>
    </source>
</reference>
<dbReference type="Gene3D" id="1.10.8.10">
    <property type="entry name" value="DNA helicase RuvA subunit, C-terminal domain"/>
    <property type="match status" value="1"/>
</dbReference>
<dbReference type="InterPro" id="IPR029063">
    <property type="entry name" value="SAM-dependent_MTases_sf"/>
</dbReference>
<protein>
    <submittedName>
        <fullName evidence="5">Putative mitochondrial N(5)-glutamine methyltransferase</fullName>
    </submittedName>
</protein>
<dbReference type="PROSITE" id="PS00092">
    <property type="entry name" value="N6_MTASE"/>
    <property type="match status" value="1"/>
</dbReference>
<dbReference type="GO" id="GO:0003676">
    <property type="term" value="F:nucleic acid binding"/>
    <property type="evidence" value="ECO:0007669"/>
    <property type="project" value="InterPro"/>
</dbReference>
<dbReference type="GO" id="GO:0005739">
    <property type="term" value="C:mitochondrion"/>
    <property type="evidence" value="ECO:0007669"/>
    <property type="project" value="TreeGrafter"/>
</dbReference>
<dbReference type="PANTHER" id="PTHR18895:SF74">
    <property type="entry name" value="MTRF1L RELEASE FACTOR GLUTAMINE METHYLTRANSFERASE"/>
    <property type="match status" value="1"/>
</dbReference>
<dbReference type="GO" id="GO:0102559">
    <property type="term" value="F:peptide chain release factor N(5)-glutamine methyltransferase activity"/>
    <property type="evidence" value="ECO:0007669"/>
    <property type="project" value="UniProtKB-EC"/>
</dbReference>
<evidence type="ECO:0000256" key="3">
    <source>
        <dbReference type="ARBA" id="ARBA00022691"/>
    </source>
</evidence>
<dbReference type="InterPro" id="IPR004556">
    <property type="entry name" value="HemK-like"/>
</dbReference>
<dbReference type="NCBIfam" id="TIGR00536">
    <property type="entry name" value="hemK_fam"/>
    <property type="match status" value="1"/>
</dbReference>
<accession>A0A559M5L4</accession>
<dbReference type="InterPro" id="IPR002052">
    <property type="entry name" value="DNA_methylase_N6_adenine_CS"/>
</dbReference>
<organism evidence="5 6">
    <name type="scientific">Lachnellula willkommii</name>
    <dbReference type="NCBI Taxonomy" id="215461"/>
    <lineage>
        <taxon>Eukaryota</taxon>
        <taxon>Fungi</taxon>
        <taxon>Dikarya</taxon>
        <taxon>Ascomycota</taxon>
        <taxon>Pezizomycotina</taxon>
        <taxon>Leotiomycetes</taxon>
        <taxon>Helotiales</taxon>
        <taxon>Lachnaceae</taxon>
        <taxon>Lachnellula</taxon>
    </lineage>
</organism>
<dbReference type="InterPro" id="IPR050320">
    <property type="entry name" value="N5-glutamine_MTase"/>
</dbReference>
<dbReference type="SUPFAM" id="SSF53335">
    <property type="entry name" value="S-adenosyl-L-methionine-dependent methyltransferases"/>
    <property type="match status" value="1"/>
</dbReference>
<evidence type="ECO:0000313" key="5">
    <source>
        <dbReference type="EMBL" id="TVY88250.1"/>
    </source>
</evidence>
<keyword evidence="3" id="KW-0949">S-adenosyl-L-methionine</keyword>
<name>A0A559M5L4_9HELO</name>
<gene>
    <name evidence="5" type="primary">mtq1</name>
    <name evidence="5" type="ORF">LAWI1_G005790</name>
</gene>
<feature type="domain" description="Methyltransferase" evidence="4">
    <location>
        <begin position="124"/>
        <end position="219"/>
    </location>
</feature>
<dbReference type="Proteomes" id="UP000315522">
    <property type="component" value="Unassembled WGS sequence"/>
</dbReference>
<comment type="caution">
    <text evidence="5">The sequence shown here is derived from an EMBL/GenBank/DDBJ whole genome shotgun (WGS) entry which is preliminary data.</text>
</comment>
<evidence type="ECO:0000259" key="4">
    <source>
        <dbReference type="Pfam" id="PF13847"/>
    </source>
</evidence>
<keyword evidence="6" id="KW-1185">Reference proteome</keyword>
<dbReference type="PANTHER" id="PTHR18895">
    <property type="entry name" value="HEMK METHYLTRANSFERASE"/>
    <property type="match status" value="1"/>
</dbReference>
<sequence>MPRLPHSLLLKAYNISPLLPLVLQGTRSLPSAVNELRWLREHFLGTNKLTPTTQQELLRLCKRRSYGEPLQYLLGSQPFGELDIKCRPGVLIARPEPEAYTTYLAKLLNKGLKGNLGFEFNEEKPLRILDLCSGTGCISLLLHSLLVKKFPGLQIHGWDISPNAVSLAVENLRRNISKGHLKIQSSQRPAPIQFDQVDIFSRFNRGQKKQLQCDIIICNPPYISQKGFMQDTSRSVQKWEPRLALVPEVKVEGYDGVKAEDVFYRRLIDIHRRLARSKVLIMEVGGDAQALRVAGMALENELPSRRDTVEIWRDWPELRNGLEGNGRVLVGGSVVAVKGMGNMRAVVVKSFDYVWSKDGAGQASR</sequence>
<keyword evidence="2 5" id="KW-0808">Transferase</keyword>